<dbReference type="InterPro" id="IPR043129">
    <property type="entry name" value="ATPase_NBD"/>
</dbReference>
<dbReference type="STRING" id="39482.ERS852491_01470"/>
<evidence type="ECO:0000259" key="2">
    <source>
        <dbReference type="Pfam" id="PF21522"/>
    </source>
</evidence>
<proteinExistence type="predicted"/>
<organism evidence="3 4">
    <name type="scientific">Faecalicatena contorta</name>
    <dbReference type="NCBI Taxonomy" id="39482"/>
    <lineage>
        <taxon>Bacteria</taxon>
        <taxon>Bacillati</taxon>
        <taxon>Bacillota</taxon>
        <taxon>Clostridia</taxon>
        <taxon>Lachnospirales</taxon>
        <taxon>Lachnospiraceae</taxon>
        <taxon>Faecalicatena</taxon>
    </lineage>
</organism>
<sequence length="245" mass="28446">MIKRIRIAIDHGNRNIKTVHTVFTTGISESDISPGRRIDYLEYNGKFYVPSNRRIPYQRDKTADQRFFLLTLLGIAKELELNPNIEKGDLIQVQMPIGLPPKHFAELYDKYETFFWGTGEMLQFNYKQKEYHVTITDVMAFPQDYAAIMLQHREIRSYPKVVGVDIGGFTTDYLMFRSGIEDMEICDSMETGIISLYNRITARMRANYDVLLEEADIDSIIQGKKGFYEEKVVRAVLQEANQCDL</sequence>
<name>A0A174CUR3_9FIRM</name>
<feature type="domain" description="Actin homologue MreB-like C-terminal" evidence="2">
    <location>
        <begin position="164"/>
        <end position="232"/>
    </location>
</feature>
<dbReference type="Pfam" id="PF17989">
    <property type="entry name" value="ALP_N"/>
    <property type="match status" value="1"/>
</dbReference>
<dbReference type="OrthoDB" id="1883643at2"/>
<dbReference type="RefSeq" id="WP_055152313.1">
    <property type="nucleotide sequence ID" value="NZ_CYZU01000010.1"/>
</dbReference>
<protein>
    <submittedName>
        <fullName evidence="3">Uncharacterized protein</fullName>
    </submittedName>
</protein>
<accession>A0A174CUR3</accession>
<dbReference type="InterPro" id="IPR049067">
    <property type="entry name" value="MreB-like_C"/>
</dbReference>
<feature type="domain" description="Actin-like protein N-terminal" evidence="1">
    <location>
        <begin position="8"/>
        <end position="143"/>
    </location>
</feature>
<dbReference type="InterPro" id="IPR040607">
    <property type="entry name" value="ALP_N"/>
</dbReference>
<dbReference type="EMBL" id="CYZU01000010">
    <property type="protein sequence ID" value="CUO16943.1"/>
    <property type="molecule type" value="Genomic_DNA"/>
</dbReference>
<evidence type="ECO:0000313" key="4">
    <source>
        <dbReference type="Proteomes" id="UP000095544"/>
    </source>
</evidence>
<dbReference type="SUPFAM" id="SSF53067">
    <property type="entry name" value="Actin-like ATPase domain"/>
    <property type="match status" value="2"/>
</dbReference>
<dbReference type="Pfam" id="PF21522">
    <property type="entry name" value="MreB-like_C"/>
    <property type="match status" value="1"/>
</dbReference>
<dbReference type="Gene3D" id="3.30.420.40">
    <property type="match status" value="1"/>
</dbReference>
<gene>
    <name evidence="3" type="ORF">ERS852491_01470</name>
</gene>
<evidence type="ECO:0000313" key="3">
    <source>
        <dbReference type="EMBL" id="CUO16943.1"/>
    </source>
</evidence>
<reference evidence="3 4" key="1">
    <citation type="submission" date="2015-09" db="EMBL/GenBank/DDBJ databases">
        <authorList>
            <consortium name="Pathogen Informatics"/>
        </authorList>
    </citation>
    <scope>NUCLEOTIDE SEQUENCE [LARGE SCALE GENOMIC DNA]</scope>
    <source>
        <strain evidence="3 4">2789STDY5834876</strain>
    </source>
</reference>
<dbReference type="Proteomes" id="UP000095544">
    <property type="component" value="Unassembled WGS sequence"/>
</dbReference>
<dbReference type="AlphaFoldDB" id="A0A174CUR3"/>
<evidence type="ECO:0000259" key="1">
    <source>
        <dbReference type="Pfam" id="PF17989"/>
    </source>
</evidence>